<sequence length="609" mass="68298">MSVKEGAQRKWAALKEKLGPQDSDPTEANLESAEPELCIRLLQMPSVVNYSGLRKRLESSDGSWMVQFLEQSGLDLLLEALARLSGRGVARIADALLQLTCISCVRAVMNSQQGIEYILSNQGYVRQLSQALDTSNVMVKKQVFELLAALCIYSPEGHALTLDALDHYKMVCSQQYRFSVIMNELSDSDNVPYVVTLLSVINALILGPEDLRTRAQLRSEFIDLEDADLLIQLEAFEEAKAEDEEELQRVSDGINMNSHQEVFTSLFHKVPPPPPLPGFSVPSVVGGVEEIIVAQVDHSLGSAWVPSHRRVNPPTLRMKKLNWQKLPSNVARERNSMWATLSSPCTAEVEPDFSSIEQLFSFPMAKPKEPSAAPARKEPKEVTFLDSKKSLNLNIFLKQFKCSNEEVTGMIQAGDTSKFDVEVLKQLLKLLPEKHEIENLRAFTEDRAKLASADQFYILLLDIPCYQLRVECMMLCEGTAIVLDMVRPKAQLVLTACESLLTSQRLPVFCQLILKIGNFLNYGSHTGDADGFKISTLLKLTETKSQQSRVTLLHHVLEAQDQRGSCCPHCYRKWRRATRTSCSCPGTWSRPLKLQESTWRSSTQRPVPT</sequence>
<gene>
    <name evidence="4" type="ORF">rCG_27651</name>
</gene>
<dbReference type="InterPro" id="IPR014768">
    <property type="entry name" value="GBD/FH3_dom"/>
</dbReference>
<protein>
    <submittedName>
        <fullName evidence="4">RCG27651</fullName>
    </submittedName>
</protein>
<dbReference type="Proteomes" id="UP000234681">
    <property type="component" value="Chromosome 6"/>
</dbReference>
<dbReference type="InterPro" id="IPR016024">
    <property type="entry name" value="ARM-type_fold"/>
</dbReference>
<dbReference type="InterPro" id="IPR010472">
    <property type="entry name" value="FH3_dom"/>
</dbReference>
<evidence type="ECO:0000313" key="4">
    <source>
        <dbReference type="EMBL" id="EDL97427.1"/>
    </source>
</evidence>
<dbReference type="PROSITE" id="PS51232">
    <property type="entry name" value="GBD_FH3"/>
    <property type="match status" value="1"/>
</dbReference>
<evidence type="ECO:0000313" key="5">
    <source>
        <dbReference type="Proteomes" id="UP000234681"/>
    </source>
</evidence>
<name>A6KBV4_RAT</name>
<dbReference type="InterPro" id="IPR010473">
    <property type="entry name" value="GTPase-bd"/>
</dbReference>
<dbReference type="InterPro" id="IPR011989">
    <property type="entry name" value="ARM-like"/>
</dbReference>
<dbReference type="Gene3D" id="1.25.10.10">
    <property type="entry name" value="Leucine-rich Repeat Variant"/>
    <property type="match status" value="1"/>
</dbReference>
<dbReference type="Pfam" id="PF06367">
    <property type="entry name" value="Drf_FH3"/>
    <property type="match status" value="1"/>
</dbReference>
<dbReference type="SUPFAM" id="SSF101447">
    <property type="entry name" value="Formin homology 2 domain (FH2 domain)"/>
    <property type="match status" value="1"/>
</dbReference>
<dbReference type="SMART" id="SM01140">
    <property type="entry name" value="Drf_GBD"/>
    <property type="match status" value="1"/>
</dbReference>
<dbReference type="PROSITE" id="PS51444">
    <property type="entry name" value="FH2"/>
    <property type="match status" value="1"/>
</dbReference>
<dbReference type="InterPro" id="IPR042201">
    <property type="entry name" value="FH2_Formin_sf"/>
</dbReference>
<dbReference type="InterPro" id="IPR015425">
    <property type="entry name" value="FH2_Formin"/>
</dbReference>
<dbReference type="GO" id="GO:0030036">
    <property type="term" value="P:actin cytoskeleton organization"/>
    <property type="evidence" value="ECO:0007669"/>
    <property type="project" value="InterPro"/>
</dbReference>
<proteinExistence type="predicted"/>
<feature type="domain" description="FH2" evidence="3">
    <location>
        <begin position="308"/>
        <end position="609"/>
    </location>
</feature>
<dbReference type="PANTHER" id="PTHR46345:SF5">
    <property type="entry name" value="INVERTED FORMIN-2"/>
    <property type="match status" value="1"/>
</dbReference>
<dbReference type="SUPFAM" id="SSF48371">
    <property type="entry name" value="ARM repeat"/>
    <property type="match status" value="1"/>
</dbReference>
<evidence type="ECO:0000256" key="1">
    <source>
        <dbReference type="SAM" id="MobiDB-lite"/>
    </source>
</evidence>
<dbReference type="Gene3D" id="1.20.58.2220">
    <property type="entry name" value="Formin, FH2 domain"/>
    <property type="match status" value="1"/>
</dbReference>
<dbReference type="GO" id="GO:0003779">
    <property type="term" value="F:actin binding"/>
    <property type="evidence" value="ECO:0007669"/>
    <property type="project" value="InterPro"/>
</dbReference>
<evidence type="ECO:0000259" key="3">
    <source>
        <dbReference type="PROSITE" id="PS51444"/>
    </source>
</evidence>
<feature type="domain" description="GBD/FH3" evidence="2">
    <location>
        <begin position="1"/>
        <end position="337"/>
    </location>
</feature>
<organism evidence="4 5">
    <name type="scientific">Rattus norvegicus</name>
    <name type="common">Rat</name>
    <dbReference type="NCBI Taxonomy" id="10116"/>
    <lineage>
        <taxon>Eukaryota</taxon>
        <taxon>Metazoa</taxon>
        <taxon>Chordata</taxon>
        <taxon>Craniata</taxon>
        <taxon>Vertebrata</taxon>
        <taxon>Euteleostomi</taxon>
        <taxon>Mammalia</taxon>
        <taxon>Eutheria</taxon>
        <taxon>Euarchontoglires</taxon>
        <taxon>Glires</taxon>
        <taxon>Rodentia</taxon>
        <taxon>Myomorpha</taxon>
        <taxon>Muroidea</taxon>
        <taxon>Muridae</taxon>
        <taxon>Murinae</taxon>
        <taxon>Rattus</taxon>
    </lineage>
</organism>
<dbReference type="PANTHER" id="PTHR46345">
    <property type="entry name" value="INVERTED FORMIN-2"/>
    <property type="match status" value="1"/>
</dbReference>
<reference evidence="4 5" key="1">
    <citation type="submission" date="2005-09" db="EMBL/GenBank/DDBJ databases">
        <authorList>
            <person name="Mural R.J."/>
            <person name="Li P.W."/>
            <person name="Adams M.D."/>
            <person name="Amanatides P.G."/>
            <person name="Baden-Tillson H."/>
            <person name="Barnstead M."/>
            <person name="Chin S.H."/>
            <person name="Dew I."/>
            <person name="Evans C.A."/>
            <person name="Ferriera S."/>
            <person name="Flanigan M."/>
            <person name="Fosler C."/>
            <person name="Glodek A."/>
            <person name="Gu Z."/>
            <person name="Holt R.A."/>
            <person name="Jennings D."/>
            <person name="Kraft C.L."/>
            <person name="Lu F."/>
            <person name="Nguyen T."/>
            <person name="Nusskern D.R."/>
            <person name="Pfannkoch C.M."/>
            <person name="Sitter C."/>
            <person name="Sutton G.G."/>
            <person name="Venter J.C."/>
            <person name="Wang Z."/>
            <person name="Woodage T."/>
            <person name="Zheng X.H."/>
            <person name="Zhong F."/>
        </authorList>
    </citation>
    <scope>NUCLEOTIDE SEQUENCE [LARGE SCALE GENOMIC DNA]</scope>
    <source>
        <strain>BN</strain>
        <strain evidence="5">Sprague-Dawley</strain>
    </source>
</reference>
<dbReference type="AlphaFoldDB" id="A6KBV4"/>
<dbReference type="Pfam" id="PF02181">
    <property type="entry name" value="FH2"/>
    <property type="match status" value="1"/>
</dbReference>
<dbReference type="SMART" id="SM00498">
    <property type="entry name" value="FH2"/>
    <property type="match status" value="1"/>
</dbReference>
<dbReference type="SMART" id="SM01139">
    <property type="entry name" value="Drf_FH3"/>
    <property type="match status" value="1"/>
</dbReference>
<accession>A6KBV4</accession>
<dbReference type="GO" id="GO:0031267">
    <property type="term" value="F:small GTPase binding"/>
    <property type="evidence" value="ECO:0007669"/>
    <property type="project" value="InterPro"/>
</dbReference>
<feature type="region of interest" description="Disordered" evidence="1">
    <location>
        <begin position="1"/>
        <end position="29"/>
    </location>
</feature>
<dbReference type="EMBL" id="CH474034">
    <property type="protein sequence ID" value="EDL97427.1"/>
    <property type="molecule type" value="Genomic_DNA"/>
</dbReference>
<dbReference type="Pfam" id="PF06371">
    <property type="entry name" value="Drf_GBD"/>
    <property type="match status" value="1"/>
</dbReference>
<evidence type="ECO:0000259" key="2">
    <source>
        <dbReference type="PROSITE" id="PS51232"/>
    </source>
</evidence>